<evidence type="ECO:0000256" key="1">
    <source>
        <dbReference type="SAM" id="Phobius"/>
    </source>
</evidence>
<keyword evidence="1" id="KW-0812">Transmembrane</keyword>
<keyword evidence="1" id="KW-0472">Membrane</keyword>
<accession>E6QB79</accession>
<reference evidence="2" key="1">
    <citation type="submission" date="2009-10" db="EMBL/GenBank/DDBJ databases">
        <title>Diversity of trophic interactions inside an arsenic-rich microbial ecosystem.</title>
        <authorList>
            <person name="Bertin P.N."/>
            <person name="Heinrich-Salmeron A."/>
            <person name="Pelletier E."/>
            <person name="Goulhen-Chollet F."/>
            <person name="Arsene-Ploetze F."/>
            <person name="Gallien S."/>
            <person name="Calteau A."/>
            <person name="Vallenet D."/>
            <person name="Casiot C."/>
            <person name="Chane-Woon-Ming B."/>
            <person name="Giloteaux L."/>
            <person name="Barakat M."/>
            <person name="Bonnefoy V."/>
            <person name="Bruneel O."/>
            <person name="Chandler M."/>
            <person name="Cleiss J."/>
            <person name="Duran R."/>
            <person name="Elbaz-Poulichet F."/>
            <person name="Fonknechten N."/>
            <person name="Lauga B."/>
            <person name="Mornico D."/>
            <person name="Ortet P."/>
            <person name="Schaeffer C."/>
            <person name="Siguier P."/>
            <person name="Alexander Thil Smith A."/>
            <person name="Van Dorsselaer A."/>
            <person name="Weissenbach J."/>
            <person name="Medigue C."/>
            <person name="Le Paslier D."/>
        </authorList>
    </citation>
    <scope>NUCLEOTIDE SEQUENCE</scope>
</reference>
<feature type="transmembrane region" description="Helical" evidence="1">
    <location>
        <begin position="79"/>
        <end position="103"/>
    </location>
</feature>
<comment type="caution">
    <text evidence="2">The sequence shown here is derived from an EMBL/GenBank/DDBJ whole genome shotgun (WGS) entry which is preliminary data.</text>
</comment>
<protein>
    <submittedName>
        <fullName evidence="2">Uncharacterized protein</fullName>
    </submittedName>
</protein>
<dbReference type="EMBL" id="CABP01000066">
    <property type="protein sequence ID" value="CBI04455.1"/>
    <property type="molecule type" value="Genomic_DNA"/>
</dbReference>
<sequence>MHMRMRGVVVVDSRPLHRFAELRFNPVHEYAGILFQIQIGSVFRRQNDLEQVRITCLLPLIQTGVQGNLILSRIKSFPFFAFLLSTFTFRIFSVGLPLTWLFIRDISHLNHRAPLRALVSRSFGHGFYRIMIADPWKMKANLRHRSA</sequence>
<gene>
    <name evidence="2" type="ORF">CARN5_2091</name>
</gene>
<name>E6QB79_9ZZZZ</name>
<keyword evidence="1" id="KW-1133">Transmembrane helix</keyword>
<dbReference type="AlphaFoldDB" id="E6QB79"/>
<proteinExistence type="predicted"/>
<organism evidence="2">
    <name type="scientific">mine drainage metagenome</name>
    <dbReference type="NCBI Taxonomy" id="410659"/>
    <lineage>
        <taxon>unclassified sequences</taxon>
        <taxon>metagenomes</taxon>
        <taxon>ecological metagenomes</taxon>
    </lineage>
</organism>
<evidence type="ECO:0000313" key="2">
    <source>
        <dbReference type="EMBL" id="CBI04455.1"/>
    </source>
</evidence>